<gene>
    <name evidence="1" type="ORF">MNB_SUP05-7-499</name>
</gene>
<accession>A0A1W1DTM2</accession>
<dbReference type="AlphaFoldDB" id="A0A1W1DTM2"/>
<protein>
    <submittedName>
        <fullName evidence="1">Uncharacterized protein</fullName>
    </submittedName>
</protein>
<dbReference type="EMBL" id="FPHW01000188">
    <property type="protein sequence ID" value="SFV85114.1"/>
    <property type="molecule type" value="Genomic_DNA"/>
</dbReference>
<name>A0A1W1DTM2_9ZZZZ</name>
<reference evidence="1" key="1">
    <citation type="submission" date="2016-10" db="EMBL/GenBank/DDBJ databases">
        <authorList>
            <person name="de Groot N.N."/>
        </authorList>
    </citation>
    <scope>NUCLEOTIDE SEQUENCE</scope>
</reference>
<sequence length="286" mass="32932">MIKAILLVFLLLNPAAHAEEDEWIPFYEGNKTIHLKFTNVINDKYTVNVLWTPDDGLQMALNGPAVVQFVPIEPGYGAESFVIEYGYFHLPGSVLVKLGIMDSDFEYDRSIDLHKTYTLKYSDLIDAGLPTPFYFHDYNYDGVEELVTIETGSGQRFFDEFYFYKLDGYKYLYKHFDLINTDEADVARYSDIDSSTRFDEDNKTIETHSIGGACGGSAVTYKQQSDLEFHPIVYKEWDSRPTMEYGYVCTESTYDIVDNKQVLKSKSESYKDFDTGKEVELGVKYY</sequence>
<evidence type="ECO:0000313" key="1">
    <source>
        <dbReference type="EMBL" id="SFV85114.1"/>
    </source>
</evidence>
<organism evidence="1">
    <name type="scientific">hydrothermal vent metagenome</name>
    <dbReference type="NCBI Taxonomy" id="652676"/>
    <lineage>
        <taxon>unclassified sequences</taxon>
        <taxon>metagenomes</taxon>
        <taxon>ecological metagenomes</taxon>
    </lineage>
</organism>
<proteinExistence type="predicted"/>